<dbReference type="HOGENOM" id="CLU_1390307_0_0_1"/>
<gene>
    <name evidence="3" type="primary">20346903</name>
    <name evidence="2" type="ORF">GGTG_06445</name>
</gene>
<feature type="compositionally biased region" description="Low complexity" evidence="1">
    <location>
        <begin position="98"/>
        <end position="111"/>
    </location>
</feature>
<dbReference type="EnsemblFungi" id="EJT76526">
    <property type="protein sequence ID" value="EJT76526"/>
    <property type="gene ID" value="GGTG_06445"/>
</dbReference>
<dbReference type="EMBL" id="GL385397">
    <property type="protein sequence ID" value="EJT76526.1"/>
    <property type="molecule type" value="Genomic_DNA"/>
</dbReference>
<feature type="region of interest" description="Disordered" evidence="1">
    <location>
        <begin position="1"/>
        <end position="49"/>
    </location>
</feature>
<feature type="compositionally biased region" description="Basic and acidic residues" evidence="1">
    <location>
        <begin position="117"/>
        <end position="135"/>
    </location>
</feature>
<evidence type="ECO:0000256" key="1">
    <source>
        <dbReference type="SAM" id="MobiDB-lite"/>
    </source>
</evidence>
<accession>J3NYU3</accession>
<keyword evidence="4" id="KW-1185">Reference proteome</keyword>
<protein>
    <submittedName>
        <fullName evidence="2 3">Uncharacterized protein</fullName>
    </submittedName>
</protein>
<dbReference type="Proteomes" id="UP000006039">
    <property type="component" value="Unassembled WGS sequence"/>
</dbReference>
<dbReference type="RefSeq" id="XP_009222526.1">
    <property type="nucleotide sequence ID" value="XM_009224262.1"/>
</dbReference>
<dbReference type="AlphaFoldDB" id="J3NYU3"/>
<sequence>MCAAPGRVIRELGVRQRRRQDVGPLEPTQKDDQWSGAKPDARGGFRVGSADAAAAAALAASELELGTPTGSGGKMRREGQLRMKPTAAPQKLEWHCLGPTQPGQQPGQQGPAIRRSRSQDAKHRGDRECTRHESIEGEEQPESPSVRFRAAGLSQGAEGESGPHPSGVVEGEVQATQHNVRVINGCPEEENTLVIL</sequence>
<proteinExistence type="predicted"/>
<feature type="compositionally biased region" description="Basic and acidic residues" evidence="1">
    <location>
        <begin position="28"/>
        <end position="43"/>
    </location>
</feature>
<dbReference type="GeneID" id="20346903"/>
<reference evidence="3" key="5">
    <citation type="submission" date="2018-04" db="UniProtKB">
        <authorList>
            <consortium name="EnsemblFungi"/>
        </authorList>
    </citation>
    <scope>IDENTIFICATION</scope>
    <source>
        <strain evidence="3">R3-111a-1</strain>
    </source>
</reference>
<evidence type="ECO:0000313" key="2">
    <source>
        <dbReference type="EMBL" id="EJT76526.1"/>
    </source>
</evidence>
<reference evidence="2" key="3">
    <citation type="submission" date="2010-09" db="EMBL/GenBank/DDBJ databases">
        <title>Annotation of Gaeumannomyces graminis var. tritici R3-111a-1.</title>
        <authorList>
            <consortium name="The Broad Institute Genome Sequencing Platform"/>
            <person name="Ma L.-J."/>
            <person name="Dead R."/>
            <person name="Young S.K."/>
            <person name="Zeng Q."/>
            <person name="Gargeya S."/>
            <person name="Fitzgerald M."/>
            <person name="Haas B."/>
            <person name="Abouelleil A."/>
            <person name="Alvarado L."/>
            <person name="Arachchi H.M."/>
            <person name="Berlin A."/>
            <person name="Brown A."/>
            <person name="Chapman S.B."/>
            <person name="Chen Z."/>
            <person name="Dunbar C."/>
            <person name="Freedman E."/>
            <person name="Gearin G."/>
            <person name="Gellesch M."/>
            <person name="Goldberg J."/>
            <person name="Griggs A."/>
            <person name="Gujja S."/>
            <person name="Heiman D."/>
            <person name="Howarth C."/>
            <person name="Larson L."/>
            <person name="Lui A."/>
            <person name="MacDonald P.J.P."/>
            <person name="Mehta T."/>
            <person name="Montmayeur A."/>
            <person name="Murphy C."/>
            <person name="Neiman D."/>
            <person name="Pearson M."/>
            <person name="Priest M."/>
            <person name="Roberts A."/>
            <person name="Saif S."/>
            <person name="Shea T."/>
            <person name="Shenoy N."/>
            <person name="Sisk P."/>
            <person name="Stolte C."/>
            <person name="Sykes S."/>
            <person name="Yandava C."/>
            <person name="Wortman J."/>
            <person name="Nusbaum C."/>
            <person name="Birren B."/>
        </authorList>
    </citation>
    <scope>NUCLEOTIDE SEQUENCE</scope>
    <source>
        <strain evidence="2">R3-111a-1</strain>
    </source>
</reference>
<dbReference type="VEuPathDB" id="FungiDB:GGTG_06445"/>
<evidence type="ECO:0000313" key="4">
    <source>
        <dbReference type="Proteomes" id="UP000006039"/>
    </source>
</evidence>
<reference evidence="4" key="1">
    <citation type="submission" date="2010-07" db="EMBL/GenBank/DDBJ databases">
        <title>The genome sequence of Gaeumannomyces graminis var. tritici strain R3-111a-1.</title>
        <authorList>
            <consortium name="The Broad Institute Genome Sequencing Platform"/>
            <person name="Ma L.-J."/>
            <person name="Dead R."/>
            <person name="Young S."/>
            <person name="Zeng Q."/>
            <person name="Koehrsen M."/>
            <person name="Alvarado L."/>
            <person name="Berlin A."/>
            <person name="Chapman S.B."/>
            <person name="Chen Z."/>
            <person name="Freedman E."/>
            <person name="Gellesch M."/>
            <person name="Goldberg J."/>
            <person name="Griggs A."/>
            <person name="Gujja S."/>
            <person name="Heilman E.R."/>
            <person name="Heiman D."/>
            <person name="Hepburn T."/>
            <person name="Howarth C."/>
            <person name="Jen D."/>
            <person name="Larson L."/>
            <person name="Mehta T."/>
            <person name="Neiman D."/>
            <person name="Pearson M."/>
            <person name="Roberts A."/>
            <person name="Saif S."/>
            <person name="Shea T."/>
            <person name="Shenoy N."/>
            <person name="Sisk P."/>
            <person name="Stolte C."/>
            <person name="Sykes S."/>
            <person name="Walk T."/>
            <person name="White J."/>
            <person name="Yandava C."/>
            <person name="Haas B."/>
            <person name="Nusbaum C."/>
            <person name="Birren B."/>
        </authorList>
    </citation>
    <scope>NUCLEOTIDE SEQUENCE [LARGE SCALE GENOMIC DNA]</scope>
    <source>
        <strain evidence="4">R3-111a-1</strain>
    </source>
</reference>
<reference evidence="2" key="2">
    <citation type="submission" date="2010-07" db="EMBL/GenBank/DDBJ databases">
        <authorList>
            <consortium name="The Broad Institute Genome Sequencing Platform"/>
            <consortium name="Broad Institute Genome Sequencing Center for Infectious Disease"/>
            <person name="Ma L.-J."/>
            <person name="Dead R."/>
            <person name="Young S."/>
            <person name="Zeng Q."/>
            <person name="Koehrsen M."/>
            <person name="Alvarado L."/>
            <person name="Berlin A."/>
            <person name="Chapman S.B."/>
            <person name="Chen Z."/>
            <person name="Freedman E."/>
            <person name="Gellesch M."/>
            <person name="Goldberg J."/>
            <person name="Griggs A."/>
            <person name="Gujja S."/>
            <person name="Heilman E.R."/>
            <person name="Heiman D."/>
            <person name="Hepburn T."/>
            <person name="Howarth C."/>
            <person name="Jen D."/>
            <person name="Larson L."/>
            <person name="Mehta T."/>
            <person name="Neiman D."/>
            <person name="Pearson M."/>
            <person name="Roberts A."/>
            <person name="Saif S."/>
            <person name="Shea T."/>
            <person name="Shenoy N."/>
            <person name="Sisk P."/>
            <person name="Stolte C."/>
            <person name="Sykes S."/>
            <person name="Walk T."/>
            <person name="White J."/>
            <person name="Yandava C."/>
            <person name="Haas B."/>
            <person name="Nusbaum C."/>
            <person name="Birren B."/>
        </authorList>
    </citation>
    <scope>NUCLEOTIDE SEQUENCE</scope>
    <source>
        <strain evidence="2">R3-111a-1</strain>
    </source>
</reference>
<organism evidence="2">
    <name type="scientific">Gaeumannomyces tritici (strain R3-111a-1)</name>
    <name type="common">Wheat and barley take-all root rot fungus</name>
    <name type="synonym">Gaeumannomyces graminis var. tritici</name>
    <dbReference type="NCBI Taxonomy" id="644352"/>
    <lineage>
        <taxon>Eukaryota</taxon>
        <taxon>Fungi</taxon>
        <taxon>Dikarya</taxon>
        <taxon>Ascomycota</taxon>
        <taxon>Pezizomycotina</taxon>
        <taxon>Sordariomycetes</taxon>
        <taxon>Sordariomycetidae</taxon>
        <taxon>Magnaporthales</taxon>
        <taxon>Magnaporthaceae</taxon>
        <taxon>Gaeumannomyces</taxon>
    </lineage>
</organism>
<name>J3NYU3_GAET3</name>
<feature type="region of interest" description="Disordered" evidence="1">
    <location>
        <begin position="61"/>
        <end position="169"/>
    </location>
</feature>
<reference evidence="3" key="4">
    <citation type="journal article" date="2015" name="G3 (Bethesda)">
        <title>Genome sequences of three phytopathogenic species of the Magnaporthaceae family of fungi.</title>
        <authorList>
            <person name="Okagaki L.H."/>
            <person name="Nunes C.C."/>
            <person name="Sailsbery J."/>
            <person name="Clay B."/>
            <person name="Brown D."/>
            <person name="John T."/>
            <person name="Oh Y."/>
            <person name="Young N."/>
            <person name="Fitzgerald M."/>
            <person name="Haas B.J."/>
            <person name="Zeng Q."/>
            <person name="Young S."/>
            <person name="Adiconis X."/>
            <person name="Fan L."/>
            <person name="Levin J.Z."/>
            <person name="Mitchell T.K."/>
            <person name="Okubara P.A."/>
            <person name="Farman M.L."/>
            <person name="Kohn L.M."/>
            <person name="Birren B."/>
            <person name="Ma L.-J."/>
            <person name="Dean R.A."/>
        </authorList>
    </citation>
    <scope>NUCLEOTIDE SEQUENCE</scope>
    <source>
        <strain evidence="3">R3-111a-1</strain>
    </source>
</reference>
<evidence type="ECO:0000313" key="3">
    <source>
        <dbReference type="EnsemblFungi" id="EJT76526"/>
    </source>
</evidence>